<evidence type="ECO:0000313" key="1">
    <source>
        <dbReference type="EMBL" id="KXB75851.1"/>
    </source>
</evidence>
<dbReference type="EMBL" id="LSDK01000084">
    <property type="protein sequence ID" value="KXB75851.1"/>
    <property type="molecule type" value="Genomic_DNA"/>
</dbReference>
<reference evidence="2" key="1">
    <citation type="submission" date="2016-01" db="EMBL/GenBank/DDBJ databases">
        <authorList>
            <person name="Mitreva M."/>
            <person name="Pepin K.H."/>
            <person name="Mihindukulasuriya K.A."/>
            <person name="Fulton R."/>
            <person name="Fronick C."/>
            <person name="O'Laughlin M."/>
            <person name="Miner T."/>
            <person name="Herter B."/>
            <person name="Rosa B.A."/>
            <person name="Cordes M."/>
            <person name="Tomlinson C."/>
            <person name="Wollam A."/>
            <person name="Palsikar V.B."/>
            <person name="Mardis E.R."/>
            <person name="Wilson R.K."/>
        </authorList>
    </citation>
    <scope>NUCLEOTIDE SEQUENCE [LARGE SCALE GENOMIC DNA]</scope>
    <source>
        <strain evidence="2">KA00683</strain>
    </source>
</reference>
<dbReference type="AlphaFoldDB" id="A0A134B7D6"/>
<dbReference type="OrthoDB" id="1078712at2"/>
<gene>
    <name evidence="1" type="ORF">HMPREF3185_01291</name>
</gene>
<dbReference type="STRING" id="322095.HMPREF3185_01291"/>
<name>A0A134B7D6_9PORP</name>
<keyword evidence="2" id="KW-1185">Reference proteome</keyword>
<dbReference type="RefSeq" id="WP_060935557.1">
    <property type="nucleotide sequence ID" value="NZ_KQ960447.1"/>
</dbReference>
<dbReference type="PATRIC" id="fig|322095.3.peg.1276"/>
<protein>
    <submittedName>
        <fullName evidence="1">Uncharacterized protein</fullName>
    </submittedName>
</protein>
<dbReference type="Proteomes" id="UP000070224">
    <property type="component" value="Unassembled WGS sequence"/>
</dbReference>
<proteinExistence type="predicted"/>
<evidence type="ECO:0000313" key="2">
    <source>
        <dbReference type="Proteomes" id="UP000070224"/>
    </source>
</evidence>
<organism evidence="1 2">
    <name type="scientific">Porphyromonas somerae</name>
    <dbReference type="NCBI Taxonomy" id="322095"/>
    <lineage>
        <taxon>Bacteria</taxon>
        <taxon>Pseudomonadati</taxon>
        <taxon>Bacteroidota</taxon>
        <taxon>Bacteroidia</taxon>
        <taxon>Bacteroidales</taxon>
        <taxon>Porphyromonadaceae</taxon>
        <taxon>Porphyromonas</taxon>
    </lineage>
</organism>
<sequence>MDPYRELRERLANIGGGKATNLYQGVVTALSDITCEVSIDGLSIPDVRLRASTEVDGAQIIVRPAVGSVVIVGSLTGDLDHLVVLSMDRAEEVIINGGKLGGLIKVQELTQKLNALESEVNNLKQLFASWVPVKGDGGAVLRGLLGSWSGKRLTLSRREDYEDTKVKH</sequence>
<comment type="caution">
    <text evidence="1">The sequence shown here is derived from an EMBL/GenBank/DDBJ whole genome shotgun (WGS) entry which is preliminary data.</text>
</comment>
<accession>A0A134B7D6</accession>